<reference evidence="1" key="1">
    <citation type="submission" date="2020-02" db="EMBL/GenBank/DDBJ databases">
        <authorList>
            <person name="Meier V. D."/>
        </authorList>
    </citation>
    <scope>NUCLEOTIDE SEQUENCE</scope>
    <source>
        <strain evidence="1">AVDCRST_MAG03</strain>
    </source>
</reference>
<protein>
    <submittedName>
        <fullName evidence="1">Uncharacterized protein</fullName>
    </submittedName>
</protein>
<sequence length="62" mass="7066">MRAWMAVVCTFVVCTFVLLLWGLGVSYSNRVAGHPALDLWVTWWVSPLRHIGRVLFVTTTMT</sequence>
<organism evidence="1">
    <name type="scientific">uncultured Rubrobacteraceae bacterium</name>
    <dbReference type="NCBI Taxonomy" id="349277"/>
    <lineage>
        <taxon>Bacteria</taxon>
        <taxon>Bacillati</taxon>
        <taxon>Actinomycetota</taxon>
        <taxon>Rubrobacteria</taxon>
        <taxon>Rubrobacterales</taxon>
        <taxon>Rubrobacteraceae</taxon>
        <taxon>environmental samples</taxon>
    </lineage>
</organism>
<dbReference type="EMBL" id="CADCUT010000166">
    <property type="protein sequence ID" value="CAA9424407.1"/>
    <property type="molecule type" value="Genomic_DNA"/>
</dbReference>
<evidence type="ECO:0000313" key="1">
    <source>
        <dbReference type="EMBL" id="CAA9424407.1"/>
    </source>
</evidence>
<dbReference type="AlphaFoldDB" id="A0A6J4PTW9"/>
<proteinExistence type="predicted"/>
<accession>A0A6J4PTW9</accession>
<name>A0A6J4PTW9_9ACTN</name>
<gene>
    <name evidence="1" type="ORF">AVDCRST_MAG03-2781</name>
</gene>